<dbReference type="EMBL" id="CM010637">
    <property type="protein sequence ID" value="RID41086.1"/>
    <property type="molecule type" value="Genomic_DNA"/>
</dbReference>
<evidence type="ECO:0000256" key="1">
    <source>
        <dbReference type="ARBA" id="ARBA00006568"/>
    </source>
</evidence>
<dbReference type="InterPro" id="IPR001229">
    <property type="entry name" value="Jacalin-like_lectin_dom"/>
</dbReference>
<accession>A0A397XSB7</accession>
<evidence type="ECO:0000313" key="5">
    <source>
        <dbReference type="EMBL" id="RID41086.1"/>
    </source>
</evidence>
<proteinExistence type="inferred from homology"/>
<evidence type="ECO:0000313" key="6">
    <source>
        <dbReference type="Proteomes" id="UP000264353"/>
    </source>
</evidence>
<dbReference type="InterPro" id="IPR036404">
    <property type="entry name" value="Jacalin-like_lectin_dom_sf"/>
</dbReference>
<gene>
    <name evidence="5" type="ORF">BRARA_J01073</name>
</gene>
<dbReference type="GO" id="GO:0030246">
    <property type="term" value="F:carbohydrate binding"/>
    <property type="evidence" value="ECO:0007669"/>
    <property type="project" value="UniProtKB-KW"/>
</dbReference>
<dbReference type="SUPFAM" id="SSF51101">
    <property type="entry name" value="Mannose-binding lectins"/>
    <property type="match status" value="3"/>
</dbReference>
<feature type="region of interest" description="Disordered" evidence="3">
    <location>
        <begin position="287"/>
        <end position="328"/>
    </location>
</feature>
<feature type="domain" description="Jacalin-type lectin" evidence="4">
    <location>
        <begin position="150"/>
        <end position="285"/>
    </location>
</feature>
<dbReference type="PANTHER" id="PTHR47293:SF37">
    <property type="entry name" value="JACALIN-TYPE LECTIN DOMAIN-CONTAINING PROTEIN"/>
    <property type="match status" value="1"/>
</dbReference>
<evidence type="ECO:0000256" key="3">
    <source>
        <dbReference type="SAM" id="MobiDB-lite"/>
    </source>
</evidence>
<feature type="compositionally biased region" description="Pro residues" evidence="3">
    <location>
        <begin position="288"/>
        <end position="302"/>
    </location>
</feature>
<name>A0A397XSB7_BRACM</name>
<keyword evidence="2" id="KW-0430">Lectin</keyword>
<protein>
    <recommendedName>
        <fullName evidence="4">Jacalin-type lectin domain-containing protein</fullName>
    </recommendedName>
</protein>
<dbReference type="Proteomes" id="UP000264353">
    <property type="component" value="Chromosome A10"/>
</dbReference>
<dbReference type="AlphaFoldDB" id="A0A397XSB7"/>
<dbReference type="Pfam" id="PF01419">
    <property type="entry name" value="Jacalin"/>
    <property type="match status" value="3"/>
</dbReference>
<dbReference type="PROSITE" id="PS51752">
    <property type="entry name" value="JACALIN_LECTIN"/>
    <property type="match status" value="3"/>
</dbReference>
<dbReference type="CDD" id="cd09612">
    <property type="entry name" value="Jacalin"/>
    <property type="match status" value="3"/>
</dbReference>
<organism evidence="5 6">
    <name type="scientific">Brassica campestris</name>
    <name type="common">Field mustard</name>
    <dbReference type="NCBI Taxonomy" id="3711"/>
    <lineage>
        <taxon>Eukaryota</taxon>
        <taxon>Viridiplantae</taxon>
        <taxon>Streptophyta</taxon>
        <taxon>Embryophyta</taxon>
        <taxon>Tracheophyta</taxon>
        <taxon>Spermatophyta</taxon>
        <taxon>Magnoliopsida</taxon>
        <taxon>eudicotyledons</taxon>
        <taxon>Gunneridae</taxon>
        <taxon>Pentapetalae</taxon>
        <taxon>rosids</taxon>
        <taxon>malvids</taxon>
        <taxon>Brassicales</taxon>
        <taxon>Brassicaceae</taxon>
        <taxon>Brassiceae</taxon>
        <taxon>Brassica</taxon>
    </lineage>
</organism>
<evidence type="ECO:0000256" key="2">
    <source>
        <dbReference type="ARBA" id="ARBA00022734"/>
    </source>
</evidence>
<dbReference type="SMART" id="SM00915">
    <property type="entry name" value="Jacalin"/>
    <property type="match status" value="3"/>
</dbReference>
<evidence type="ECO:0000259" key="4">
    <source>
        <dbReference type="PROSITE" id="PS51752"/>
    </source>
</evidence>
<dbReference type="Gene3D" id="2.100.10.30">
    <property type="entry name" value="Jacalin-like lectin domain"/>
    <property type="match status" value="3"/>
</dbReference>
<dbReference type="InterPro" id="IPR033734">
    <property type="entry name" value="Jacalin-like_lectin_dom_plant"/>
</dbReference>
<comment type="similarity">
    <text evidence="1">Belongs to the jacalin lectin family.</text>
</comment>
<feature type="domain" description="Jacalin-type lectin" evidence="4">
    <location>
        <begin position="319"/>
        <end position="462"/>
    </location>
</feature>
<feature type="domain" description="Jacalin-type lectin" evidence="4">
    <location>
        <begin position="2"/>
        <end position="145"/>
    </location>
</feature>
<dbReference type="FunFam" id="2.100.10.30:FF:000001">
    <property type="entry name" value="Jacalin-related lectin 33"/>
    <property type="match status" value="3"/>
</dbReference>
<sequence length="466" mass="50472">MSQRLGPMGGNMGAAFDDGVFDGVKKIVVGRDQGCVSYIKIEYEKDAKFETREHGTIRGPLQEFAVEYPNEYITSVGGSFDLVPFYNAVLIKSLVFYTSYRRTSPTLGVAGGRAFWLEGRTGGRLLGFHGRSGQALDSIGPYFFAPNPPLRHFERQGGNGGTPWDDGAYDGVRKILVGRGGRFVSYFRFEYARGERMVPHAHGKRQEVPQEFVVDYPHEHIILVEGTVDVCLTSVMFKTSKGRTSRVFGNVVGRKFVFEEKDFKIVGFCGRSADAIDALGAHFGPLRTPAPAPGPAPAPAPAAAPGTSATPAPAPAPTTTQIGPVGGEKGNTFDDGIFDGVQKITVGKDIYSVTYIKIEYVKDGKVEIREHGTNRGELKEFSVNNPNDYITAVGGSYNHIFNYDTTLITSLYFTTSKGFTSALFGEMSGEEFNLKSENGGKLLGFHGQAGHAIDAIGAHFERGSGI</sequence>
<reference evidence="5 6" key="1">
    <citation type="submission" date="2018-06" db="EMBL/GenBank/DDBJ databases">
        <title>WGS assembly of Brassica rapa FPsc.</title>
        <authorList>
            <person name="Bowman J."/>
            <person name="Kohchi T."/>
            <person name="Yamato K."/>
            <person name="Jenkins J."/>
            <person name="Shu S."/>
            <person name="Ishizaki K."/>
            <person name="Yamaoka S."/>
            <person name="Nishihama R."/>
            <person name="Nakamura Y."/>
            <person name="Berger F."/>
            <person name="Adam C."/>
            <person name="Aki S."/>
            <person name="Althoff F."/>
            <person name="Araki T."/>
            <person name="Arteaga-Vazquez M."/>
            <person name="Balasubrmanian S."/>
            <person name="Bauer D."/>
            <person name="Boehm C."/>
            <person name="Briginshaw L."/>
            <person name="Caballero-Perez J."/>
            <person name="Catarino B."/>
            <person name="Chen F."/>
            <person name="Chiyoda S."/>
            <person name="Chovatia M."/>
            <person name="Davies K."/>
            <person name="Delmans M."/>
            <person name="Demura T."/>
            <person name="Dierschke T."/>
            <person name="Dolan L."/>
            <person name="Dorantes-Acosta A."/>
            <person name="Eklund D."/>
            <person name="Florent S."/>
            <person name="Flores-Sandoval E."/>
            <person name="Fujiyama A."/>
            <person name="Fukuzawa H."/>
            <person name="Galik B."/>
            <person name="Grimanelli D."/>
            <person name="Grimwood J."/>
            <person name="Grossniklaus U."/>
            <person name="Hamada T."/>
            <person name="Haseloff J."/>
            <person name="Hetherington A."/>
            <person name="Higo A."/>
            <person name="Hirakawa Y."/>
            <person name="Hundley H."/>
            <person name="Ikeda Y."/>
            <person name="Inoue K."/>
            <person name="Inoue S."/>
            <person name="Ishida S."/>
            <person name="Jia Q."/>
            <person name="Kakita M."/>
            <person name="Kanazawa T."/>
            <person name="Kawai Y."/>
            <person name="Kawashima T."/>
            <person name="Kennedy M."/>
            <person name="Kinose K."/>
            <person name="Kinoshita T."/>
            <person name="Kohara Y."/>
            <person name="Koide E."/>
            <person name="Komatsu K."/>
            <person name="Kopischke S."/>
            <person name="Kubo M."/>
            <person name="Kyozuka J."/>
            <person name="Lagercrantz U."/>
            <person name="Lin S."/>
            <person name="Lindquist E."/>
            <person name="Lipzen A."/>
            <person name="Lu C."/>
            <person name="Luna E."/>
            <person name="Martienssen R."/>
            <person name="Minamino N."/>
            <person name="Mizutani M."/>
            <person name="Mizutani M."/>
            <person name="Mochizuki N."/>
            <person name="Monte I."/>
            <person name="Mosher R."/>
            <person name="Nagasaki H."/>
            <person name="Nakagami H."/>
            <person name="Naramoto S."/>
            <person name="Nishitani K."/>
            <person name="Ohtani M."/>
            <person name="Okamoto T."/>
            <person name="Okumura M."/>
            <person name="Phillips J."/>
            <person name="Pollak B."/>
            <person name="Reinders A."/>
            <person name="Roevekamp M."/>
            <person name="Sano R."/>
            <person name="Sawa S."/>
            <person name="Schmid M."/>
            <person name="Shirakawa M."/>
            <person name="Solano R."/>
            <person name="Spunde A."/>
            <person name="Suetsugu N."/>
            <person name="Sugano S."/>
            <person name="Sugiyama A."/>
            <person name="Sun R."/>
            <person name="Suzuki Y."/>
            <person name="Takenaka M."/>
            <person name="Takezawa D."/>
            <person name="Tomogane H."/>
            <person name="Tsuzuki M."/>
            <person name="Ueda T."/>
            <person name="Umeda M."/>
            <person name="Ward J."/>
            <person name="Watanabe Y."/>
            <person name="Yazaki K."/>
            <person name="Yokoyama R."/>
            <person name="Yoshitake Y."/>
            <person name="Yotsui I."/>
            <person name="Zachgo S."/>
            <person name="Schmutz J."/>
        </authorList>
    </citation>
    <scope>NUCLEOTIDE SEQUENCE [LARGE SCALE GENOMIC DNA]</scope>
    <source>
        <strain evidence="6">cv. B-3</strain>
    </source>
</reference>
<dbReference type="PANTHER" id="PTHR47293">
    <property type="entry name" value="JACALIN-RELATED LECTIN 3"/>
    <property type="match status" value="1"/>
</dbReference>